<dbReference type="Pfam" id="PF13191">
    <property type="entry name" value="AAA_16"/>
    <property type="match status" value="1"/>
</dbReference>
<evidence type="ECO:0000259" key="4">
    <source>
        <dbReference type="PROSITE" id="PS50043"/>
    </source>
</evidence>
<dbReference type="InterPro" id="IPR003593">
    <property type="entry name" value="AAA+_ATPase"/>
</dbReference>
<dbReference type="SMART" id="SM00382">
    <property type="entry name" value="AAA"/>
    <property type="match status" value="1"/>
</dbReference>
<dbReference type="InterPro" id="IPR036388">
    <property type="entry name" value="WH-like_DNA-bd_sf"/>
</dbReference>
<evidence type="ECO:0000256" key="1">
    <source>
        <dbReference type="ARBA" id="ARBA00022741"/>
    </source>
</evidence>
<organism evidence="5">
    <name type="scientific">Streptomyces versipellis</name>
    <dbReference type="NCBI Taxonomy" id="67375"/>
    <lineage>
        <taxon>Bacteria</taxon>
        <taxon>Bacillati</taxon>
        <taxon>Actinomycetota</taxon>
        <taxon>Actinomycetes</taxon>
        <taxon>Kitasatosporales</taxon>
        <taxon>Streptomycetaceae</taxon>
        <taxon>Streptomyces</taxon>
    </lineage>
</organism>
<dbReference type="SUPFAM" id="SSF46894">
    <property type="entry name" value="C-terminal effector domain of the bipartite response regulators"/>
    <property type="match status" value="1"/>
</dbReference>
<protein>
    <submittedName>
        <fullName evidence="5">Putative transcriptional regulator</fullName>
    </submittedName>
</protein>
<evidence type="ECO:0000256" key="2">
    <source>
        <dbReference type="ARBA" id="ARBA00022840"/>
    </source>
</evidence>
<dbReference type="EMBL" id="LC006086">
    <property type="protein sequence ID" value="BAQ21960.1"/>
    <property type="molecule type" value="Genomic_DNA"/>
</dbReference>
<dbReference type="Gene3D" id="1.25.40.10">
    <property type="entry name" value="Tetratricopeptide repeat domain"/>
    <property type="match status" value="1"/>
</dbReference>
<proteinExistence type="predicted"/>
<keyword evidence="1" id="KW-0547">Nucleotide-binding</keyword>
<dbReference type="GO" id="GO:0003677">
    <property type="term" value="F:DNA binding"/>
    <property type="evidence" value="ECO:0007669"/>
    <property type="project" value="InterPro"/>
</dbReference>
<dbReference type="Gene3D" id="1.10.10.10">
    <property type="entry name" value="Winged helix-like DNA-binding domain superfamily/Winged helix DNA-binding domain"/>
    <property type="match status" value="1"/>
</dbReference>
<dbReference type="GO" id="GO:0004016">
    <property type="term" value="F:adenylate cyclase activity"/>
    <property type="evidence" value="ECO:0007669"/>
    <property type="project" value="TreeGrafter"/>
</dbReference>
<keyword evidence="2" id="KW-0067">ATP-binding</keyword>
<dbReference type="Gene3D" id="3.40.50.300">
    <property type="entry name" value="P-loop containing nucleotide triphosphate hydrolases"/>
    <property type="match status" value="1"/>
</dbReference>
<dbReference type="InterPro" id="IPR000792">
    <property type="entry name" value="Tscrpt_reg_LuxR_C"/>
</dbReference>
<dbReference type="PROSITE" id="PS50043">
    <property type="entry name" value="HTH_LUXR_2"/>
    <property type="match status" value="1"/>
</dbReference>
<dbReference type="PANTHER" id="PTHR16305:SF35">
    <property type="entry name" value="TRANSCRIPTIONAL ACTIVATOR DOMAIN"/>
    <property type="match status" value="1"/>
</dbReference>
<dbReference type="AlphaFoldDB" id="A0A0B6VRG6"/>
<dbReference type="InterPro" id="IPR027417">
    <property type="entry name" value="P-loop_NTPase"/>
</dbReference>
<feature type="domain" description="HTH luxR-type" evidence="4">
    <location>
        <begin position="827"/>
        <end position="892"/>
    </location>
</feature>
<dbReference type="InterPro" id="IPR011990">
    <property type="entry name" value="TPR-like_helical_dom_sf"/>
</dbReference>
<name>A0A0B6VRG6_9ACTN</name>
<evidence type="ECO:0000313" key="5">
    <source>
        <dbReference type="EMBL" id="BAQ21960.1"/>
    </source>
</evidence>
<reference evidence="5" key="1">
    <citation type="journal article" date="2015" name="J. Am. Chem. Soc.">
        <title>Biosynthesis of versipelostatin: identification of an enzyme-catalyzed [4+2]-cycloaddition required for macrocyclization of spirotetronate-containing polyketides.</title>
        <authorList>
            <person name="Hashimoto T."/>
            <person name="Hashimoto J."/>
            <person name="Teruya K."/>
            <person name="Hirano T."/>
            <person name="Shin-ya K."/>
            <person name="Ikeda H."/>
            <person name="Liu H."/>
            <person name="Nishiyama M."/>
            <person name="Kuzuyama T."/>
        </authorList>
    </citation>
    <scope>NUCLEOTIDE SEQUENCE</scope>
    <source>
        <strain evidence="5">4083-SVS6</strain>
    </source>
</reference>
<dbReference type="GO" id="GO:0006355">
    <property type="term" value="P:regulation of DNA-templated transcription"/>
    <property type="evidence" value="ECO:0007669"/>
    <property type="project" value="InterPro"/>
</dbReference>
<dbReference type="PRINTS" id="PR00038">
    <property type="entry name" value="HTHLUXR"/>
</dbReference>
<dbReference type="SUPFAM" id="SSF48452">
    <property type="entry name" value="TPR-like"/>
    <property type="match status" value="2"/>
</dbReference>
<dbReference type="GO" id="GO:0005737">
    <property type="term" value="C:cytoplasm"/>
    <property type="evidence" value="ECO:0007669"/>
    <property type="project" value="TreeGrafter"/>
</dbReference>
<dbReference type="GO" id="GO:0005524">
    <property type="term" value="F:ATP binding"/>
    <property type="evidence" value="ECO:0007669"/>
    <property type="project" value="UniProtKB-KW"/>
</dbReference>
<feature type="region of interest" description="Disordered" evidence="3">
    <location>
        <begin position="812"/>
        <end position="833"/>
    </location>
</feature>
<dbReference type="SMART" id="SM00421">
    <property type="entry name" value="HTH_LUXR"/>
    <property type="match status" value="1"/>
</dbReference>
<dbReference type="InterPro" id="IPR016032">
    <property type="entry name" value="Sig_transdc_resp-reg_C-effctor"/>
</dbReference>
<dbReference type="InterPro" id="IPR041664">
    <property type="entry name" value="AAA_16"/>
</dbReference>
<accession>A0A0B6VRG6</accession>
<evidence type="ECO:0000256" key="3">
    <source>
        <dbReference type="SAM" id="MobiDB-lite"/>
    </source>
</evidence>
<gene>
    <name evidence="5" type="primary">vstR2</name>
</gene>
<dbReference type="SUPFAM" id="SSF52540">
    <property type="entry name" value="P-loop containing nucleoside triphosphate hydrolases"/>
    <property type="match status" value="1"/>
</dbReference>
<dbReference type="Pfam" id="PF00196">
    <property type="entry name" value="GerE"/>
    <property type="match status" value="1"/>
</dbReference>
<dbReference type="PANTHER" id="PTHR16305">
    <property type="entry name" value="TESTICULAR SOLUBLE ADENYLYL CYCLASE"/>
    <property type="match status" value="1"/>
</dbReference>
<dbReference type="PROSITE" id="PS00622">
    <property type="entry name" value="HTH_LUXR_1"/>
    <property type="match status" value="1"/>
</dbReference>
<sequence length="896" mass="96432">MAGRGNIAYISGPVGCGKTAILRKFGHHVERSGALLLTATASRAERNIPMGVVGQLFQTESLSAECRRRVDELLGQDAVGAEADRDPETIRKSDAAVAYGLCTILLQLARHRPIVVVVDDLQHADGASLQTLLYLHRRMTASRMMLLFSEQSMVRSPHPLFHSELFGQPNFSNIRVGLLSRSGVREVTAARLGAVAPQLADYFANASGGSPLLLSAMIDDHQAVARLGSLRHDTQFAAREALTLALSGCLRRSESSVVTDVAQALAVLGEPAPAASLGRLLKIGVDTVEHALASLTAAGLLKAERFRHPAARTIILESMSPEQRRDLHLRAAAVLHDDGLPPIKVAEQLIAAGQAPAEWMVGVLRDAANMELADDRLEAATECLELALSECTGLQQRAELTAARARIEWRNSPSRATRYIRQLRWALGEGCLGDREAGTLIRYLLWDGRIDEAREAMAVWCSSPGESDRVVAEELATIGWWYPALFEGAGPAPERSPEGVPGSMLLRFFGGQTMAPLAQVTSGVSNDDLVVGAESVLQSNRLDTDTLELLHAALLIMIRLDHPDRAAPWCESLLAEARARGAATWEALFAALRSDAAVRQGDLATAVKYGESAVEGLTARDWGVAIGDPLANMVLASTLTGRYAQAAGYLKQPVPDTMFETRFGLQYLNSRGHFHLATGSHQAALADFENCGRLMGDWGLDLPTFIPWRTGAAEAYLRLGKADAARALIEEQLSGPGGTHARVRGASLRLLAGVSDLQERPALLKEAVSLLQSVADRLELARALVDLSRTCQRLGDFAQARRLAEQALETGPYAVDDPTSGELPPSAPNGADALSEAERRVAELAAGGHTNREIARQLFITVSTVEQHLTRVYRKLSVSRRTDLVSRLPADTAGSA</sequence>
<dbReference type="CDD" id="cd06170">
    <property type="entry name" value="LuxR_C_like"/>
    <property type="match status" value="1"/>
</dbReference>